<keyword evidence="2" id="KW-1185">Reference proteome</keyword>
<name>A0A5N5WMV5_9EURO</name>
<dbReference type="AlphaFoldDB" id="A0A5N5WMV5"/>
<reference evidence="1 2" key="1">
    <citation type="submission" date="2019-04" db="EMBL/GenBank/DDBJ databases">
        <title>Friends and foes A comparative genomics study of 23 Aspergillus species from section Flavi.</title>
        <authorList>
            <consortium name="DOE Joint Genome Institute"/>
            <person name="Kjaerbolling I."/>
            <person name="Vesth T."/>
            <person name="Frisvad J.C."/>
            <person name="Nybo J.L."/>
            <person name="Theobald S."/>
            <person name="Kildgaard S."/>
            <person name="Isbrandt T."/>
            <person name="Kuo A."/>
            <person name="Sato A."/>
            <person name="Lyhne E.K."/>
            <person name="Kogle M.E."/>
            <person name="Wiebenga A."/>
            <person name="Kun R.S."/>
            <person name="Lubbers R.J."/>
            <person name="Makela M.R."/>
            <person name="Barry K."/>
            <person name="Chovatia M."/>
            <person name="Clum A."/>
            <person name="Daum C."/>
            <person name="Haridas S."/>
            <person name="He G."/>
            <person name="LaButti K."/>
            <person name="Lipzen A."/>
            <person name="Mondo S."/>
            <person name="Riley R."/>
            <person name="Salamov A."/>
            <person name="Simmons B.A."/>
            <person name="Magnuson J.K."/>
            <person name="Henrissat B."/>
            <person name="Mortensen U.H."/>
            <person name="Larsen T.O."/>
            <person name="Devries R.P."/>
            <person name="Grigoriev I.V."/>
            <person name="Machida M."/>
            <person name="Baker S.E."/>
            <person name="Andersen M.R."/>
        </authorList>
    </citation>
    <scope>NUCLEOTIDE SEQUENCE [LARGE SCALE GENOMIC DNA]</scope>
    <source>
        <strain evidence="1 2">CBS 151.66</strain>
    </source>
</reference>
<proteinExistence type="predicted"/>
<sequence length="52" mass="6001">MLVRVIATLCFSGVKHSAPQYPRSYQTFQTCFWLLHLWAEFCCSLLFLSCGP</sequence>
<evidence type="ECO:0000313" key="2">
    <source>
        <dbReference type="Proteomes" id="UP000326565"/>
    </source>
</evidence>
<protein>
    <submittedName>
        <fullName evidence="1">Uncharacterized protein</fullName>
    </submittedName>
</protein>
<accession>A0A5N5WMV5</accession>
<evidence type="ECO:0000313" key="1">
    <source>
        <dbReference type="EMBL" id="KAB8068352.1"/>
    </source>
</evidence>
<dbReference type="Proteomes" id="UP000326565">
    <property type="component" value="Unassembled WGS sequence"/>
</dbReference>
<dbReference type="EMBL" id="ML732398">
    <property type="protein sequence ID" value="KAB8068352.1"/>
    <property type="molecule type" value="Genomic_DNA"/>
</dbReference>
<organism evidence="1 2">
    <name type="scientific">Aspergillus leporis</name>
    <dbReference type="NCBI Taxonomy" id="41062"/>
    <lineage>
        <taxon>Eukaryota</taxon>
        <taxon>Fungi</taxon>
        <taxon>Dikarya</taxon>
        <taxon>Ascomycota</taxon>
        <taxon>Pezizomycotina</taxon>
        <taxon>Eurotiomycetes</taxon>
        <taxon>Eurotiomycetidae</taxon>
        <taxon>Eurotiales</taxon>
        <taxon>Aspergillaceae</taxon>
        <taxon>Aspergillus</taxon>
        <taxon>Aspergillus subgen. Circumdati</taxon>
    </lineage>
</organism>
<gene>
    <name evidence="1" type="ORF">BDV29DRAFT_184671</name>
</gene>